<dbReference type="AlphaFoldDB" id="A0A3M7SIH5"/>
<protein>
    <submittedName>
        <fullName evidence="1">Uncharacterized protein</fullName>
    </submittedName>
</protein>
<accession>A0A3M7SIH5</accession>
<reference evidence="1 2" key="1">
    <citation type="journal article" date="2018" name="Sci. Rep.">
        <title>Genomic signatures of local adaptation to the degree of environmental predictability in rotifers.</title>
        <authorList>
            <person name="Franch-Gras L."/>
            <person name="Hahn C."/>
            <person name="Garcia-Roger E.M."/>
            <person name="Carmona M.J."/>
            <person name="Serra M."/>
            <person name="Gomez A."/>
        </authorList>
    </citation>
    <scope>NUCLEOTIDE SEQUENCE [LARGE SCALE GENOMIC DNA]</scope>
    <source>
        <strain evidence="1">HYR1</strain>
    </source>
</reference>
<organism evidence="1 2">
    <name type="scientific">Brachionus plicatilis</name>
    <name type="common">Marine rotifer</name>
    <name type="synonym">Brachionus muelleri</name>
    <dbReference type="NCBI Taxonomy" id="10195"/>
    <lineage>
        <taxon>Eukaryota</taxon>
        <taxon>Metazoa</taxon>
        <taxon>Spiralia</taxon>
        <taxon>Gnathifera</taxon>
        <taxon>Rotifera</taxon>
        <taxon>Eurotatoria</taxon>
        <taxon>Monogononta</taxon>
        <taxon>Pseudotrocha</taxon>
        <taxon>Ploima</taxon>
        <taxon>Brachionidae</taxon>
        <taxon>Brachionus</taxon>
    </lineage>
</organism>
<sequence>HRDKRNTALISEPSTSARTHPYVFLSGLVKCEIFMATRATTNETRSLSMWNESATREFDLDMLPITSSTRKNDKFSVIIVAKAPTRPTFRLIPSFLFYCDMSRIQ</sequence>
<name>A0A3M7SIH5_BRAPC</name>
<gene>
    <name evidence="1" type="ORF">BpHYR1_024027</name>
</gene>
<dbReference type="EMBL" id="REGN01001311">
    <property type="protein sequence ID" value="RNA35583.1"/>
    <property type="molecule type" value="Genomic_DNA"/>
</dbReference>
<comment type="caution">
    <text evidence="1">The sequence shown here is derived from an EMBL/GenBank/DDBJ whole genome shotgun (WGS) entry which is preliminary data.</text>
</comment>
<feature type="non-terminal residue" evidence="1">
    <location>
        <position position="1"/>
    </location>
</feature>
<evidence type="ECO:0000313" key="2">
    <source>
        <dbReference type="Proteomes" id="UP000276133"/>
    </source>
</evidence>
<proteinExistence type="predicted"/>
<keyword evidence="2" id="KW-1185">Reference proteome</keyword>
<evidence type="ECO:0000313" key="1">
    <source>
        <dbReference type="EMBL" id="RNA35583.1"/>
    </source>
</evidence>
<dbReference type="Proteomes" id="UP000276133">
    <property type="component" value="Unassembled WGS sequence"/>
</dbReference>